<dbReference type="EMBL" id="FOCV01000031">
    <property type="protein sequence ID" value="SEO95833.1"/>
    <property type="molecule type" value="Genomic_DNA"/>
</dbReference>
<keyword evidence="2" id="KW-1185">Reference proteome</keyword>
<organism evidence="1 2">
    <name type="scientific">Rhizobium tibeticum</name>
    <dbReference type="NCBI Taxonomy" id="501024"/>
    <lineage>
        <taxon>Bacteria</taxon>
        <taxon>Pseudomonadati</taxon>
        <taxon>Pseudomonadota</taxon>
        <taxon>Alphaproteobacteria</taxon>
        <taxon>Hyphomicrobiales</taxon>
        <taxon>Rhizobiaceae</taxon>
        <taxon>Rhizobium/Agrobacterium group</taxon>
        <taxon>Rhizobium</taxon>
    </lineage>
</organism>
<evidence type="ECO:0000313" key="1">
    <source>
        <dbReference type="EMBL" id="SEO95833.1"/>
    </source>
</evidence>
<gene>
    <name evidence="1" type="ORF">SAMN05216228_10311</name>
</gene>
<protein>
    <submittedName>
        <fullName evidence="1">Uncharacterized protein</fullName>
    </submittedName>
</protein>
<reference evidence="1 2" key="1">
    <citation type="submission" date="2016-10" db="EMBL/GenBank/DDBJ databases">
        <authorList>
            <person name="Varghese N."/>
            <person name="Submissions S."/>
        </authorList>
    </citation>
    <scope>NUCLEOTIDE SEQUENCE [LARGE SCALE GENOMIC DNA]</scope>
    <source>
        <strain evidence="1 2">CGMCC 1.7071</strain>
    </source>
</reference>
<sequence length="44" mass="4784">MGENDIITNVVEPVIHHHPVAGGLDHGMRVLAVAFQKPTERLAI</sequence>
<dbReference type="Proteomes" id="UP000198939">
    <property type="component" value="Unassembled WGS sequence"/>
</dbReference>
<accession>A0ABY1AU48</accession>
<comment type="caution">
    <text evidence="1">The sequence shown here is derived from an EMBL/GenBank/DDBJ whole genome shotgun (WGS) entry which is preliminary data.</text>
</comment>
<feature type="non-terminal residue" evidence="1">
    <location>
        <position position="44"/>
    </location>
</feature>
<name>A0ABY1AU48_9HYPH</name>
<evidence type="ECO:0000313" key="2">
    <source>
        <dbReference type="Proteomes" id="UP000198939"/>
    </source>
</evidence>
<proteinExistence type="predicted"/>